<reference evidence="1" key="1">
    <citation type="submission" date="2021-06" db="EMBL/GenBank/DDBJ databases">
        <authorList>
            <person name="Kallberg Y."/>
            <person name="Tangrot J."/>
            <person name="Rosling A."/>
        </authorList>
    </citation>
    <scope>NUCLEOTIDE SEQUENCE</scope>
    <source>
        <strain evidence="1">CL356</strain>
    </source>
</reference>
<evidence type="ECO:0000313" key="1">
    <source>
        <dbReference type="EMBL" id="CAG8474222.1"/>
    </source>
</evidence>
<name>A0ACA9KJ01_9GLOM</name>
<gene>
    <name evidence="1" type="ORF">ACOLOM_LOCUS1720</name>
</gene>
<proteinExistence type="predicted"/>
<dbReference type="Proteomes" id="UP000789525">
    <property type="component" value="Unassembled WGS sequence"/>
</dbReference>
<dbReference type="EMBL" id="CAJVPT010002051">
    <property type="protein sequence ID" value="CAG8474222.1"/>
    <property type="molecule type" value="Genomic_DNA"/>
</dbReference>
<evidence type="ECO:0000313" key="2">
    <source>
        <dbReference type="Proteomes" id="UP000789525"/>
    </source>
</evidence>
<protein>
    <submittedName>
        <fullName evidence="1">16334_t:CDS:1</fullName>
    </submittedName>
</protein>
<comment type="caution">
    <text evidence="1">The sequence shown here is derived from an EMBL/GenBank/DDBJ whole genome shotgun (WGS) entry which is preliminary data.</text>
</comment>
<accession>A0ACA9KJ01</accession>
<sequence length="623" mass="71807">MTSPHIPADCVEGILEFLEDDIVTLHSCLFTSRTWCKIVIPILWRQPFRYKRHNPSAALIETYWSFVGIDDVTQVDREILLEHHIQFSDPSRRKLFDYPSFLKRLNYRDLYDFAMVWCGDPRTLRTAKPFRQDPMRTIAECLLDLFISRGAKFDYLFWDNGEELIDETSDTGSQDVVIIEEDESDDIILEIPPLPDSVNSFSSIQTLGCFAMCEHLEQTFINAATACQRIETLIVRMSMSDELNTVRAQREMESLNMLIDAQKHLREFIFVEYPGRFWWSPSSRLKDVELSLNSQMKTITIVEFHQVDFTFWHPLESVANLPNLVTLVFNDCRQHELVMEPFRYSSFHRLEKLVMNGYRVDSDALVDLSNTLVSHGNRTLKHLSMVMTSQITAAVISAIQEYNHPELVELRIKFDHSHFISLLSCPFYSLPRLRKLVLCSWGETEVIANDLLPQLGKSLPPSLVHLEIMAPWRFSVKALRKFLDNSCAPLKVLDIRYCRKIRDQHIVLIWNRLYYTLESLIISEEESHPEVSTATGSTESSNGDDHNGDDGSLGIEGESSSKGARSGGDHATHSHNDMERSRQDEGTAEIGIESLHGIVKRTKFNCSTDESDDRIEALRYRWE</sequence>
<organism evidence="1 2">
    <name type="scientific">Acaulospora colombiana</name>
    <dbReference type="NCBI Taxonomy" id="27376"/>
    <lineage>
        <taxon>Eukaryota</taxon>
        <taxon>Fungi</taxon>
        <taxon>Fungi incertae sedis</taxon>
        <taxon>Mucoromycota</taxon>
        <taxon>Glomeromycotina</taxon>
        <taxon>Glomeromycetes</taxon>
        <taxon>Diversisporales</taxon>
        <taxon>Acaulosporaceae</taxon>
        <taxon>Acaulospora</taxon>
    </lineage>
</organism>
<keyword evidence="2" id="KW-1185">Reference proteome</keyword>